<evidence type="ECO:0000313" key="2">
    <source>
        <dbReference type="Proteomes" id="UP001597469"/>
    </source>
</evidence>
<proteinExistence type="predicted"/>
<dbReference type="EMBL" id="JBHULN010000002">
    <property type="protein sequence ID" value="MFD2569814.1"/>
    <property type="molecule type" value="Genomic_DNA"/>
</dbReference>
<accession>A0ABW5LYX1</accession>
<comment type="caution">
    <text evidence="1">The sequence shown here is derived from an EMBL/GenBank/DDBJ whole genome shotgun (WGS) entry which is preliminary data.</text>
</comment>
<gene>
    <name evidence="1" type="ORF">ACFSUS_04165</name>
</gene>
<reference evidence="2" key="1">
    <citation type="journal article" date="2019" name="Int. J. Syst. Evol. Microbiol.">
        <title>The Global Catalogue of Microorganisms (GCM) 10K type strain sequencing project: providing services to taxonomists for standard genome sequencing and annotation.</title>
        <authorList>
            <consortium name="The Broad Institute Genomics Platform"/>
            <consortium name="The Broad Institute Genome Sequencing Center for Infectious Disease"/>
            <person name="Wu L."/>
            <person name="Ma J."/>
        </authorList>
    </citation>
    <scope>NUCLEOTIDE SEQUENCE [LARGE SCALE GENOMIC DNA]</scope>
    <source>
        <strain evidence="2">KCTC 42805</strain>
    </source>
</reference>
<dbReference type="Proteomes" id="UP001597469">
    <property type="component" value="Unassembled WGS sequence"/>
</dbReference>
<sequence>MKTRQDAVCLLAGNSNATSQDICRSLAKEGISAIVVQKEADAPEAEDTSRQWSGQPGKDLFFNGWKLLF</sequence>
<dbReference type="RefSeq" id="WP_381519487.1">
    <property type="nucleotide sequence ID" value="NZ_JBHULN010000002.1"/>
</dbReference>
<organism evidence="1 2">
    <name type="scientific">Spirosoma soli</name>
    <dbReference type="NCBI Taxonomy" id="1770529"/>
    <lineage>
        <taxon>Bacteria</taxon>
        <taxon>Pseudomonadati</taxon>
        <taxon>Bacteroidota</taxon>
        <taxon>Cytophagia</taxon>
        <taxon>Cytophagales</taxon>
        <taxon>Cytophagaceae</taxon>
        <taxon>Spirosoma</taxon>
    </lineage>
</organism>
<name>A0ABW5LYX1_9BACT</name>
<evidence type="ECO:0000313" key="1">
    <source>
        <dbReference type="EMBL" id="MFD2569814.1"/>
    </source>
</evidence>
<keyword evidence="2" id="KW-1185">Reference proteome</keyword>
<protein>
    <submittedName>
        <fullName evidence="1">Uncharacterized protein</fullName>
    </submittedName>
</protein>